<organism evidence="2 3">
    <name type="scientific">Yarrowia lipolytica (strain CLIB 122 / E 150)</name>
    <name type="common">Yeast</name>
    <name type="synonym">Candida lipolytica</name>
    <dbReference type="NCBI Taxonomy" id="284591"/>
    <lineage>
        <taxon>Eukaryota</taxon>
        <taxon>Fungi</taxon>
        <taxon>Dikarya</taxon>
        <taxon>Ascomycota</taxon>
        <taxon>Saccharomycotina</taxon>
        <taxon>Dipodascomycetes</taxon>
        <taxon>Dipodascales</taxon>
        <taxon>Dipodascales incertae sedis</taxon>
        <taxon>Yarrowia</taxon>
    </lineage>
</organism>
<dbReference type="EMBL" id="CR382128">
    <property type="protein sequence ID" value="CAG82883.1"/>
    <property type="molecule type" value="Genomic_DNA"/>
</dbReference>
<gene>
    <name evidence="2" type="ORF">YALI0_B08426g</name>
</gene>
<accession>Q6CFC1</accession>
<dbReference type="VEuPathDB" id="FungiDB:YALI0_B08426g"/>
<evidence type="ECO:0000313" key="3">
    <source>
        <dbReference type="Proteomes" id="UP000001300"/>
    </source>
</evidence>
<name>Q6CFC1_YARLI</name>
<dbReference type="KEGG" id="yli:2907237"/>
<dbReference type="InParanoid" id="Q6CFC1"/>
<keyword evidence="1" id="KW-0812">Transmembrane</keyword>
<keyword evidence="3" id="KW-1185">Reference proteome</keyword>
<dbReference type="HOGENOM" id="CLU_1564117_0_0_1"/>
<dbReference type="Proteomes" id="UP000001300">
    <property type="component" value="Chromosome B"/>
</dbReference>
<proteinExistence type="predicted"/>
<keyword evidence="1" id="KW-0472">Membrane</keyword>
<evidence type="ECO:0000256" key="1">
    <source>
        <dbReference type="SAM" id="Phobius"/>
    </source>
</evidence>
<protein>
    <submittedName>
        <fullName evidence="2">YALI0B08426p</fullName>
    </submittedName>
</protein>
<sequence>MTEPLVINISELRKYKDIDAKSMLMRVGRWYFYQLGELQKTQHDLELFQQLVYRFKFISAAQEKALRKVNLESYPNKHLFGISVHLDGTETLRFYESEGTPGGIIHAKDQRLDNEPIISPDSRNYPRVGDTDFEVPSQQFPYLSYGAMLVIAVFLVAFITKKLRHVDKRRD</sequence>
<evidence type="ECO:0000313" key="2">
    <source>
        <dbReference type="EMBL" id="CAG82883.1"/>
    </source>
</evidence>
<keyword evidence="1" id="KW-1133">Transmembrane helix</keyword>
<feature type="transmembrane region" description="Helical" evidence="1">
    <location>
        <begin position="142"/>
        <end position="160"/>
    </location>
</feature>
<reference evidence="2 3" key="1">
    <citation type="journal article" date="2004" name="Nature">
        <title>Genome evolution in yeasts.</title>
        <authorList>
            <consortium name="Genolevures"/>
            <person name="Dujon B."/>
            <person name="Sherman D."/>
            <person name="Fischer G."/>
            <person name="Durrens P."/>
            <person name="Casaregola S."/>
            <person name="Lafontaine I."/>
            <person name="de Montigny J."/>
            <person name="Marck C."/>
            <person name="Neuveglise C."/>
            <person name="Talla E."/>
            <person name="Goffard N."/>
            <person name="Frangeul L."/>
            <person name="Aigle M."/>
            <person name="Anthouard V."/>
            <person name="Babour A."/>
            <person name="Barbe V."/>
            <person name="Barnay S."/>
            <person name="Blanchin S."/>
            <person name="Beckerich J.M."/>
            <person name="Beyne E."/>
            <person name="Bleykasten C."/>
            <person name="Boisrame A."/>
            <person name="Boyer J."/>
            <person name="Cattolico L."/>
            <person name="Confanioleri F."/>
            <person name="de Daruvar A."/>
            <person name="Despons L."/>
            <person name="Fabre E."/>
            <person name="Fairhead C."/>
            <person name="Ferry-Dumazet H."/>
            <person name="Groppi A."/>
            <person name="Hantraye F."/>
            <person name="Hennequin C."/>
            <person name="Jauniaux N."/>
            <person name="Joyet P."/>
            <person name="Kachouri R."/>
            <person name="Kerrest A."/>
            <person name="Koszul R."/>
            <person name="Lemaire M."/>
            <person name="Lesur I."/>
            <person name="Ma L."/>
            <person name="Muller H."/>
            <person name="Nicaud J.M."/>
            <person name="Nikolski M."/>
            <person name="Oztas S."/>
            <person name="Ozier-Kalogeropoulos O."/>
            <person name="Pellenz S."/>
            <person name="Potier S."/>
            <person name="Richard G.F."/>
            <person name="Straub M.L."/>
            <person name="Suleau A."/>
            <person name="Swennene D."/>
            <person name="Tekaia F."/>
            <person name="Wesolowski-Louvel M."/>
            <person name="Westhof E."/>
            <person name="Wirth B."/>
            <person name="Zeniou-Meyer M."/>
            <person name="Zivanovic I."/>
            <person name="Bolotin-Fukuhara M."/>
            <person name="Thierry A."/>
            <person name="Bouchier C."/>
            <person name="Caudron B."/>
            <person name="Scarpelli C."/>
            <person name="Gaillardin C."/>
            <person name="Weissenbach J."/>
            <person name="Wincker P."/>
            <person name="Souciet J.L."/>
        </authorList>
    </citation>
    <scope>NUCLEOTIDE SEQUENCE [LARGE SCALE GENOMIC DNA]</scope>
    <source>
        <strain evidence="3">CLIB 122 / E 150</strain>
    </source>
</reference>
<dbReference type="STRING" id="284591.Q6CFC1"/>
<dbReference type="OrthoDB" id="10360067at2759"/>
<dbReference type="AlphaFoldDB" id="Q6CFC1"/>